<dbReference type="EMBL" id="BSNI01000002">
    <property type="protein sequence ID" value="GLQ17849.1"/>
    <property type="molecule type" value="Genomic_DNA"/>
</dbReference>
<dbReference type="SUPFAM" id="SSF53254">
    <property type="entry name" value="Phosphoglycerate mutase-like"/>
    <property type="match status" value="1"/>
</dbReference>
<dbReference type="InterPro" id="IPR013078">
    <property type="entry name" value="His_Pase_superF_clade-1"/>
</dbReference>
<dbReference type="CDD" id="cd07067">
    <property type="entry name" value="HP_PGM_like"/>
    <property type="match status" value="1"/>
</dbReference>
<dbReference type="InterPro" id="IPR050275">
    <property type="entry name" value="PGM_Phosphatase"/>
</dbReference>
<dbReference type="PANTHER" id="PTHR48100">
    <property type="entry name" value="BROAD-SPECIFICITY PHOSPHATASE YOR283W-RELATED"/>
    <property type="match status" value="1"/>
</dbReference>
<gene>
    <name evidence="1" type="ORF">GCM10007879_20980</name>
</gene>
<dbReference type="Proteomes" id="UP001161405">
    <property type="component" value="Unassembled WGS sequence"/>
</dbReference>
<reference evidence="1" key="2">
    <citation type="submission" date="2023-01" db="EMBL/GenBank/DDBJ databases">
        <title>Draft genome sequence of Maritalea porphyrae strain NBRC 107169.</title>
        <authorList>
            <person name="Sun Q."/>
            <person name="Mori K."/>
        </authorList>
    </citation>
    <scope>NUCLEOTIDE SEQUENCE</scope>
    <source>
        <strain evidence="1">NBRC 107169</strain>
    </source>
</reference>
<keyword evidence="2" id="KW-1185">Reference proteome</keyword>
<reference evidence="1" key="1">
    <citation type="journal article" date="2014" name="Int. J. Syst. Evol. Microbiol.">
        <title>Complete genome of a new Firmicutes species belonging to the dominant human colonic microbiota ('Ruminococcus bicirculans') reveals two chromosomes and a selective capacity to utilize plant glucans.</title>
        <authorList>
            <consortium name="NISC Comparative Sequencing Program"/>
            <person name="Wegmann U."/>
            <person name="Louis P."/>
            <person name="Goesmann A."/>
            <person name="Henrissat B."/>
            <person name="Duncan S.H."/>
            <person name="Flint H.J."/>
        </authorList>
    </citation>
    <scope>NUCLEOTIDE SEQUENCE</scope>
    <source>
        <strain evidence="1">NBRC 107169</strain>
    </source>
</reference>
<proteinExistence type="predicted"/>
<dbReference type="SMART" id="SM00855">
    <property type="entry name" value="PGAM"/>
    <property type="match status" value="1"/>
</dbReference>
<protein>
    <submittedName>
        <fullName evidence="1">Phosphoglycerate mutase</fullName>
    </submittedName>
</protein>
<evidence type="ECO:0000313" key="2">
    <source>
        <dbReference type="Proteomes" id="UP001161405"/>
    </source>
</evidence>
<dbReference type="Gene3D" id="3.40.50.1240">
    <property type="entry name" value="Phosphoglycerate mutase-like"/>
    <property type="match status" value="1"/>
</dbReference>
<dbReference type="Pfam" id="PF00300">
    <property type="entry name" value="His_Phos_1"/>
    <property type="match status" value="1"/>
</dbReference>
<dbReference type="InterPro" id="IPR029033">
    <property type="entry name" value="His_PPase_superfam"/>
</dbReference>
<evidence type="ECO:0000313" key="1">
    <source>
        <dbReference type="EMBL" id="GLQ17849.1"/>
    </source>
</evidence>
<dbReference type="RefSeq" id="WP_284364298.1">
    <property type="nucleotide sequence ID" value="NZ_BSNI01000002.1"/>
</dbReference>
<organism evidence="1 2">
    <name type="scientific">Maritalea porphyrae</name>
    <dbReference type="NCBI Taxonomy" id="880732"/>
    <lineage>
        <taxon>Bacteria</taxon>
        <taxon>Pseudomonadati</taxon>
        <taxon>Pseudomonadota</taxon>
        <taxon>Alphaproteobacteria</taxon>
        <taxon>Hyphomicrobiales</taxon>
        <taxon>Devosiaceae</taxon>
        <taxon>Maritalea</taxon>
    </lineage>
</organism>
<dbReference type="PANTHER" id="PTHR48100:SF59">
    <property type="entry name" value="ADENOSYLCOBALAMIN_ALPHA-RIBAZOLE PHOSPHATASE"/>
    <property type="match status" value="1"/>
</dbReference>
<name>A0ABQ5UTZ2_9HYPH</name>
<comment type="caution">
    <text evidence="1">The sequence shown here is derived from an EMBL/GenBank/DDBJ whole genome shotgun (WGS) entry which is preliminary data.</text>
</comment>
<accession>A0ABQ5UTZ2</accession>
<sequence length="203" mass="23497">MSSDHWPLIYFIRHGQTDWNKEQRFQGQRDIPLNDHGRAQADANGLTLHSVLEQHSIDPKQLDWFCSPLGRTRETMARVRAAFDPDLPEVEFDKRLVEISFGEFEGVLLTEIERDHPDHFAARETSKWDHLPPNGENYEMLVERLESFRRDKIKGPSIIVAHGGVARAIRRIVTGLSGKNLDQWMPQQDKVMRLLDGNIEFFG</sequence>